<dbReference type="PANTHER" id="PTHR43107:SF15">
    <property type="entry name" value="FATTY ACID TRANSPORT PROTEIN 3, ISOFORM A"/>
    <property type="match status" value="1"/>
</dbReference>
<dbReference type="SUPFAM" id="SSF56801">
    <property type="entry name" value="Acetyl-CoA synthetase-like"/>
    <property type="match status" value="1"/>
</dbReference>
<dbReference type="Proteomes" id="UP000028702">
    <property type="component" value="Unassembled WGS sequence"/>
</dbReference>
<evidence type="ECO:0000256" key="1">
    <source>
        <dbReference type="ARBA" id="ARBA00004651"/>
    </source>
</evidence>
<name>A0A081BBS2_9HYPH</name>
<dbReference type="Pfam" id="PF00501">
    <property type="entry name" value="AMP-binding"/>
    <property type="match status" value="1"/>
</dbReference>
<evidence type="ECO:0000256" key="9">
    <source>
        <dbReference type="ARBA" id="ARBA00022989"/>
    </source>
</evidence>
<organism evidence="16 17">
    <name type="scientific">Tepidicaulis marinus</name>
    <dbReference type="NCBI Taxonomy" id="1333998"/>
    <lineage>
        <taxon>Bacteria</taxon>
        <taxon>Pseudomonadati</taxon>
        <taxon>Pseudomonadota</taxon>
        <taxon>Alphaproteobacteria</taxon>
        <taxon>Hyphomicrobiales</taxon>
        <taxon>Parvibaculaceae</taxon>
        <taxon>Tepidicaulis</taxon>
    </lineage>
</organism>
<comment type="caution">
    <text evidence="16">The sequence shown here is derived from an EMBL/GenBank/DDBJ whole genome shotgun (WGS) entry which is preliminary data.</text>
</comment>
<dbReference type="Gene3D" id="3.40.50.12780">
    <property type="entry name" value="N-terminal domain of ligase-like"/>
    <property type="match status" value="1"/>
</dbReference>
<reference evidence="16 17" key="1">
    <citation type="submission" date="2014-07" db="EMBL/GenBank/DDBJ databases">
        <title>Tepidicaulis marinum gen. nov., sp. nov., a novel marine bacterium denitrifying nitrate to nitrous oxide strictly under microaerobic conditions.</title>
        <authorList>
            <person name="Takeuchi M."/>
            <person name="Yamagishi T."/>
            <person name="Kamagata Y."/>
            <person name="Oshima K."/>
            <person name="Hattori M."/>
            <person name="Katayama T."/>
            <person name="Hanada S."/>
            <person name="Tamaki H."/>
            <person name="Marumo K."/>
            <person name="Maeda H."/>
            <person name="Nedachi M."/>
            <person name="Iwasaki W."/>
            <person name="Suwa Y."/>
            <person name="Sakata S."/>
        </authorList>
    </citation>
    <scope>NUCLEOTIDE SEQUENCE [LARGE SCALE GENOMIC DNA]</scope>
    <source>
        <strain evidence="16 17">MA2</strain>
    </source>
</reference>
<evidence type="ECO:0000256" key="5">
    <source>
        <dbReference type="ARBA" id="ARBA00022598"/>
    </source>
</evidence>
<feature type="domain" description="AMP-binding enzyme C-terminal" evidence="15">
    <location>
        <begin position="477"/>
        <end position="550"/>
    </location>
</feature>
<keyword evidence="8" id="KW-0067">ATP-binding</keyword>
<keyword evidence="12" id="KW-0576">Peroxisome</keyword>
<comment type="subcellular location">
    <subcellularLocation>
        <location evidence="1">Cell membrane</location>
        <topology evidence="1">Multi-pass membrane protein</topology>
    </subcellularLocation>
    <subcellularLocation>
        <location evidence="13">Peroxisome membrane</location>
    </subcellularLocation>
</comment>
<dbReference type="GO" id="GO:0005324">
    <property type="term" value="F:long-chain fatty acid transmembrane transporter activity"/>
    <property type="evidence" value="ECO:0007669"/>
    <property type="project" value="TreeGrafter"/>
</dbReference>
<evidence type="ECO:0000313" key="17">
    <source>
        <dbReference type="Proteomes" id="UP000028702"/>
    </source>
</evidence>
<evidence type="ECO:0000256" key="11">
    <source>
        <dbReference type="ARBA" id="ARBA00023136"/>
    </source>
</evidence>
<feature type="domain" description="AMP-dependent synthetase/ligase" evidence="14">
    <location>
        <begin position="41"/>
        <end position="384"/>
    </location>
</feature>
<evidence type="ECO:0000259" key="14">
    <source>
        <dbReference type="Pfam" id="PF00501"/>
    </source>
</evidence>
<dbReference type="AlphaFoldDB" id="A0A081BBS2"/>
<dbReference type="FunFam" id="3.40.50.12780:FF:000019">
    <property type="entry name" value="Long-chain fatty acid transporter"/>
    <property type="match status" value="1"/>
</dbReference>
<dbReference type="PROSITE" id="PS00455">
    <property type="entry name" value="AMP_BINDING"/>
    <property type="match status" value="1"/>
</dbReference>
<evidence type="ECO:0000313" key="16">
    <source>
        <dbReference type="EMBL" id="GAK45490.1"/>
    </source>
</evidence>
<keyword evidence="11" id="KW-0472">Membrane</keyword>
<comment type="similarity">
    <text evidence="2">Belongs to the ATP-dependent AMP-binding enzyme family.</text>
</comment>
<dbReference type="GO" id="GO:0005886">
    <property type="term" value="C:plasma membrane"/>
    <property type="evidence" value="ECO:0007669"/>
    <property type="project" value="UniProtKB-SubCell"/>
</dbReference>
<dbReference type="Gene3D" id="3.30.300.30">
    <property type="match status" value="1"/>
</dbReference>
<sequence length="598" mass="66268">MGVFGRIGKEITYVRSALRTLKRLNTVYDNPDRTFADIIEDLARDKPNNVAIYFEDRALTYKQFNEEANRYAHWVRAQGLGKGDVVALLMENRPEYLVAWLGIIKAGGQAALINTNLTGGPLAHCLNISGASHLVLGAECAEALGSVAGQLERPMKAWATGGTVQGVDNLDDVLAQQPTSDPAPEVRKDLTIEDGALFIYTSGTTGNPKAARIPHVRLLGMMGSFSAATAATEKDRMYVCLPLYHSAGGVCAVGTTLTVGGAVIIRRKFSAREFWDDVHKYKATLFQYIGELCRYLINTDPHPKERKHKLRVAIGNGLRPEIWPTFQKRFKIPNIVEFYGATEGNVALMNFDGTVGAVGRIPGWAKSKFNVELVRFDIENEQPIRGEDGFCIRCKPGEVGEALGEILNDPTKPSARFEGYAKKEETEKKILRNVFREGDAWFRSGDLLKQDARGYFYFIDRIGDTFRWKGENVATSEVAEVLSVFPGIEEANVYGVHVPGADGRAGMASIVGKDLDMAGLHKHISSQLPEYAQPLFLRVQPEMEITGTFKHRKVDLVKEGFDPEVIDEPIFFNDPIAKVFVPLDKALYEKICSGDFRL</sequence>
<evidence type="ECO:0000256" key="3">
    <source>
        <dbReference type="ARBA" id="ARBA00022448"/>
    </source>
</evidence>
<dbReference type="GO" id="GO:0004467">
    <property type="term" value="F:long-chain fatty acid-CoA ligase activity"/>
    <property type="evidence" value="ECO:0007669"/>
    <property type="project" value="TreeGrafter"/>
</dbReference>
<proteinExistence type="inferred from homology"/>
<protein>
    <submittedName>
        <fullName evidence="16">Long-chain-acyl-CoA synthetase</fullName>
    </submittedName>
</protein>
<dbReference type="FunFam" id="3.30.300.30:FF:000002">
    <property type="entry name" value="Long-chain fatty acid transport protein 1"/>
    <property type="match status" value="1"/>
</dbReference>
<dbReference type="PANTHER" id="PTHR43107">
    <property type="entry name" value="LONG-CHAIN FATTY ACID TRANSPORT PROTEIN"/>
    <property type="match status" value="1"/>
</dbReference>
<dbReference type="eggNOG" id="COG0318">
    <property type="taxonomic scope" value="Bacteria"/>
</dbReference>
<evidence type="ECO:0000256" key="13">
    <source>
        <dbReference type="ARBA" id="ARBA00046271"/>
    </source>
</evidence>
<evidence type="ECO:0000256" key="7">
    <source>
        <dbReference type="ARBA" id="ARBA00022741"/>
    </source>
</evidence>
<accession>A0A081BBS2</accession>
<keyword evidence="5" id="KW-0436">Ligase</keyword>
<keyword evidence="9" id="KW-1133">Transmembrane helix</keyword>
<dbReference type="RefSeq" id="WP_045446568.1">
    <property type="nucleotide sequence ID" value="NZ_BBIO01000009.1"/>
</dbReference>
<keyword evidence="10" id="KW-0445">Lipid transport</keyword>
<keyword evidence="6" id="KW-0812">Transmembrane</keyword>
<dbReference type="InterPro" id="IPR025110">
    <property type="entry name" value="AMP-bd_C"/>
</dbReference>
<keyword evidence="7" id="KW-0547">Nucleotide-binding</keyword>
<keyword evidence="4" id="KW-1003">Cell membrane</keyword>
<dbReference type="GO" id="GO:0044539">
    <property type="term" value="P:long-chain fatty acid import into cell"/>
    <property type="evidence" value="ECO:0007669"/>
    <property type="project" value="TreeGrafter"/>
</dbReference>
<evidence type="ECO:0000256" key="4">
    <source>
        <dbReference type="ARBA" id="ARBA00022475"/>
    </source>
</evidence>
<evidence type="ECO:0000256" key="6">
    <source>
        <dbReference type="ARBA" id="ARBA00022692"/>
    </source>
</evidence>
<dbReference type="InterPro" id="IPR020845">
    <property type="entry name" value="AMP-binding_CS"/>
</dbReference>
<dbReference type="EMBL" id="BBIO01000009">
    <property type="protein sequence ID" value="GAK45490.1"/>
    <property type="molecule type" value="Genomic_DNA"/>
</dbReference>
<keyword evidence="17" id="KW-1185">Reference proteome</keyword>
<dbReference type="Pfam" id="PF13193">
    <property type="entry name" value="AMP-binding_C"/>
    <property type="match status" value="1"/>
</dbReference>
<evidence type="ECO:0000256" key="10">
    <source>
        <dbReference type="ARBA" id="ARBA00023055"/>
    </source>
</evidence>
<keyword evidence="3" id="KW-0813">Transport</keyword>
<evidence type="ECO:0000259" key="15">
    <source>
        <dbReference type="Pfam" id="PF13193"/>
    </source>
</evidence>
<dbReference type="InterPro" id="IPR045851">
    <property type="entry name" value="AMP-bd_C_sf"/>
</dbReference>
<evidence type="ECO:0000256" key="8">
    <source>
        <dbReference type="ARBA" id="ARBA00022840"/>
    </source>
</evidence>
<dbReference type="STRING" id="1333998.M2A_1989"/>
<dbReference type="NCBIfam" id="NF006134">
    <property type="entry name" value="PRK08279.1"/>
    <property type="match status" value="1"/>
</dbReference>
<gene>
    <name evidence="16" type="ORF">M2A_1989</name>
</gene>
<dbReference type="GO" id="GO:0005524">
    <property type="term" value="F:ATP binding"/>
    <property type="evidence" value="ECO:0007669"/>
    <property type="project" value="UniProtKB-KW"/>
</dbReference>
<evidence type="ECO:0000256" key="12">
    <source>
        <dbReference type="ARBA" id="ARBA00023140"/>
    </source>
</evidence>
<evidence type="ECO:0000256" key="2">
    <source>
        <dbReference type="ARBA" id="ARBA00006432"/>
    </source>
</evidence>
<dbReference type="InterPro" id="IPR000873">
    <property type="entry name" value="AMP-dep_synth/lig_dom"/>
</dbReference>
<dbReference type="InterPro" id="IPR042099">
    <property type="entry name" value="ANL_N_sf"/>
</dbReference>